<reference evidence="2" key="1">
    <citation type="journal article" date="2015" name="Nature">
        <title>Complex archaea that bridge the gap between prokaryotes and eukaryotes.</title>
        <authorList>
            <person name="Spang A."/>
            <person name="Saw J.H."/>
            <person name="Jorgensen S.L."/>
            <person name="Zaremba-Niedzwiedzka K."/>
            <person name="Martijn J."/>
            <person name="Lind A.E."/>
            <person name="van Eijk R."/>
            <person name="Schleper C."/>
            <person name="Guy L."/>
            <person name="Ettema T.J."/>
        </authorList>
    </citation>
    <scope>NUCLEOTIDE SEQUENCE</scope>
</reference>
<dbReference type="EMBL" id="LAZR01032336">
    <property type="protein sequence ID" value="KKL51186.1"/>
    <property type="molecule type" value="Genomic_DNA"/>
</dbReference>
<dbReference type="AlphaFoldDB" id="A0A0F9DBW9"/>
<proteinExistence type="predicted"/>
<feature type="compositionally biased region" description="Basic and acidic residues" evidence="1">
    <location>
        <begin position="1"/>
        <end position="10"/>
    </location>
</feature>
<accession>A0A0F9DBW9</accession>
<organism evidence="2">
    <name type="scientific">marine sediment metagenome</name>
    <dbReference type="NCBI Taxonomy" id="412755"/>
    <lineage>
        <taxon>unclassified sequences</taxon>
        <taxon>metagenomes</taxon>
        <taxon>ecological metagenomes</taxon>
    </lineage>
</organism>
<gene>
    <name evidence="2" type="ORF">LCGC14_2298020</name>
</gene>
<feature type="non-terminal residue" evidence="2">
    <location>
        <position position="380"/>
    </location>
</feature>
<feature type="region of interest" description="Disordered" evidence="1">
    <location>
        <begin position="1"/>
        <end position="27"/>
    </location>
</feature>
<evidence type="ECO:0000256" key="1">
    <source>
        <dbReference type="SAM" id="MobiDB-lite"/>
    </source>
</evidence>
<evidence type="ECO:0000313" key="2">
    <source>
        <dbReference type="EMBL" id="KKL51186.1"/>
    </source>
</evidence>
<protein>
    <submittedName>
        <fullName evidence="2">Uncharacterized protein</fullName>
    </submittedName>
</protein>
<comment type="caution">
    <text evidence="2">The sequence shown here is derived from an EMBL/GenBank/DDBJ whole genome shotgun (WGS) entry which is preliminary data.</text>
</comment>
<sequence>MPNKIPEARGKLQGRPQGFGLKELGRNTAPTSDDTILQAYMKYFGDRTLLSGGAISDNGNGTATVATGTAWAKATDSETAAGVFFSFSADASVSLTDMSANHIYVDYNGGTPQLVTATSILTHGFKLDHILVGTVFRNGATLHFHAVDKIGIGRIGRSDMHHREEHTAHRASGLVTSDGGSLALSVTSGIIYEGQSRHPTTVDGSTWSTWHYNFTGGVWVEVTGQSTVSNSQYNDITSGTGLVNLTANRYAVHWVYVDIDGTHLHIVYGQGDYKANEAEEARVPASLPPQVTGYGVLIAKVIVRQGQTALIITYPWAVTFMSSLATDHSNLANLGADDHTQYLLADGSRALSGAWDMGSQAVTNLNMDSGTIDGATITAP</sequence>
<name>A0A0F9DBW9_9ZZZZ</name>